<sequence>MNRRNTENFVEDLLRNFEYQVEVPYIMYRNALDEVIGIWFYDPQECEEVAHLFSRIHKAFSRASPEAMVSAIQSDFEEPELAYAVPSAEDTLISALLTAAACVGAPTGGTGAVQPNQSVRTVASSRHASPSAMSSHPPVALHSLPPSRTPSAPVMPPDAHRSTSAPAIEPASLTKPLLFPPITSSQTTMAPAAFSSSALPPFHPPVAIQHQQSAPWLRPFPPSAPPSLHPQHRQSAPLLQPFPPPPPAASLPPPYGAPILQPFPPPNPCPLLAPTACYGPLLSRDKVRGAMLKLVQNDDFIDMVYREIVKGQQ</sequence>
<keyword evidence="3" id="KW-0963">Cytoplasm</keyword>
<dbReference type="ExpressionAtlas" id="A0A0Q3GMG1">
    <property type="expression patterns" value="baseline and differential"/>
</dbReference>
<gene>
    <name evidence="6" type="primary">LOC100846038</name>
    <name evidence="5" type="ORF">BRADI_1g02517v3</name>
</gene>
<evidence type="ECO:0000313" key="7">
    <source>
        <dbReference type="Proteomes" id="UP000008810"/>
    </source>
</evidence>
<evidence type="ECO:0000256" key="1">
    <source>
        <dbReference type="ARBA" id="ARBA00004496"/>
    </source>
</evidence>
<evidence type="ECO:0000313" key="5">
    <source>
        <dbReference type="EMBL" id="KQK12263.1"/>
    </source>
</evidence>
<evidence type="ECO:0008006" key="8">
    <source>
        <dbReference type="Google" id="ProtNLM"/>
    </source>
</evidence>
<dbReference type="OrthoDB" id="440673at2759"/>
<feature type="region of interest" description="Disordered" evidence="4">
    <location>
        <begin position="108"/>
        <end position="165"/>
    </location>
</feature>
<dbReference type="PANTHER" id="PTHR16290">
    <property type="entry name" value="TRANSCRIPTION FACTOR SMIF DECAPPING ENZYME DCP1"/>
    <property type="match status" value="1"/>
</dbReference>
<dbReference type="InterPro" id="IPR010334">
    <property type="entry name" value="Dcp1"/>
</dbReference>
<dbReference type="GO" id="GO:0000290">
    <property type="term" value="P:deadenylation-dependent decapping of nuclear-transcribed mRNA"/>
    <property type="evidence" value="ECO:0007669"/>
    <property type="project" value="InterPro"/>
</dbReference>
<evidence type="ECO:0000256" key="4">
    <source>
        <dbReference type="SAM" id="MobiDB-lite"/>
    </source>
</evidence>
<proteinExistence type="inferred from homology"/>
<evidence type="ECO:0000313" key="6">
    <source>
        <dbReference type="EnsemblPlants" id="KQK12263"/>
    </source>
</evidence>
<dbReference type="GO" id="GO:0008047">
    <property type="term" value="F:enzyme activator activity"/>
    <property type="evidence" value="ECO:0007669"/>
    <property type="project" value="InterPro"/>
</dbReference>
<dbReference type="Gene3D" id="2.30.29.30">
    <property type="entry name" value="Pleckstrin-homology domain (PH domain)/Phosphotyrosine-binding domain (PTB)"/>
    <property type="match status" value="1"/>
</dbReference>
<dbReference type="Pfam" id="PF06058">
    <property type="entry name" value="DCP1"/>
    <property type="match status" value="1"/>
</dbReference>
<dbReference type="AlphaFoldDB" id="A0A0Q3GMG1"/>
<dbReference type="EMBL" id="CM000880">
    <property type="protein sequence ID" value="KQK12263.1"/>
    <property type="molecule type" value="Genomic_DNA"/>
</dbReference>
<evidence type="ECO:0000256" key="2">
    <source>
        <dbReference type="ARBA" id="ARBA00008778"/>
    </source>
</evidence>
<dbReference type="Gramene" id="KQK12263">
    <property type="protein sequence ID" value="KQK12263"/>
    <property type="gene ID" value="BRADI_1g02517v3"/>
</dbReference>
<evidence type="ECO:0000256" key="3">
    <source>
        <dbReference type="ARBA" id="ARBA00022490"/>
    </source>
</evidence>
<protein>
    <recommendedName>
        <fullName evidence="8">mRNA-decapping enzyme-like protein</fullName>
    </recommendedName>
</protein>
<reference evidence="5" key="2">
    <citation type="submission" date="2017-06" db="EMBL/GenBank/DDBJ databases">
        <title>WGS assembly of Brachypodium distachyon.</title>
        <authorList>
            <consortium name="The International Brachypodium Initiative"/>
            <person name="Lucas S."/>
            <person name="Harmon-Smith M."/>
            <person name="Lail K."/>
            <person name="Tice H."/>
            <person name="Grimwood J."/>
            <person name="Bruce D."/>
            <person name="Barry K."/>
            <person name="Shu S."/>
            <person name="Lindquist E."/>
            <person name="Wang M."/>
            <person name="Pitluck S."/>
            <person name="Vogel J.P."/>
            <person name="Garvin D.F."/>
            <person name="Mockler T.C."/>
            <person name="Schmutz J."/>
            <person name="Rokhsar D."/>
            <person name="Bevan M.W."/>
        </authorList>
    </citation>
    <scope>NUCLEOTIDE SEQUENCE</scope>
    <source>
        <strain evidence="5">Bd21</strain>
    </source>
</reference>
<dbReference type="SUPFAM" id="SSF50729">
    <property type="entry name" value="PH domain-like"/>
    <property type="match status" value="1"/>
</dbReference>
<feature type="compositionally biased region" description="Low complexity" evidence="4">
    <location>
        <begin position="123"/>
        <end position="138"/>
    </location>
</feature>
<comment type="similarity">
    <text evidence="2">Belongs to the DCP1 family.</text>
</comment>
<dbReference type="GO" id="GO:0005737">
    <property type="term" value="C:cytoplasm"/>
    <property type="evidence" value="ECO:0007669"/>
    <property type="project" value="UniProtKB-SubCell"/>
</dbReference>
<keyword evidence="7" id="KW-1185">Reference proteome</keyword>
<comment type="subcellular location">
    <subcellularLocation>
        <location evidence="1">Cytoplasm</location>
    </subcellularLocation>
</comment>
<feature type="compositionally biased region" description="Polar residues" evidence="4">
    <location>
        <begin position="113"/>
        <end position="122"/>
    </location>
</feature>
<name>A0A0Q3GMG1_BRADI</name>
<dbReference type="PANTHER" id="PTHR16290:SF25">
    <property type="entry name" value="WH1 DOMAIN-CONTAINING PROTEIN"/>
    <property type="match status" value="1"/>
</dbReference>
<feature type="compositionally biased region" description="Pro residues" evidence="4">
    <location>
        <begin position="218"/>
        <end position="228"/>
    </location>
</feature>
<reference evidence="6" key="3">
    <citation type="submission" date="2018-08" db="UniProtKB">
        <authorList>
            <consortium name="EnsemblPlants"/>
        </authorList>
    </citation>
    <scope>IDENTIFICATION</scope>
    <source>
        <strain evidence="6">cv. Bd21</strain>
    </source>
</reference>
<feature type="region of interest" description="Disordered" evidence="4">
    <location>
        <begin position="215"/>
        <end position="259"/>
    </location>
</feature>
<dbReference type="EnsemblPlants" id="KQK12263">
    <property type="protein sequence ID" value="KQK12263"/>
    <property type="gene ID" value="BRADI_1g02517v3"/>
</dbReference>
<dbReference type="Proteomes" id="UP000008810">
    <property type="component" value="Chromosome 1"/>
</dbReference>
<reference evidence="5 6" key="1">
    <citation type="journal article" date="2010" name="Nature">
        <title>Genome sequencing and analysis of the model grass Brachypodium distachyon.</title>
        <authorList>
            <consortium name="International Brachypodium Initiative"/>
        </authorList>
    </citation>
    <scope>NUCLEOTIDE SEQUENCE [LARGE SCALE GENOMIC DNA]</scope>
    <source>
        <strain evidence="5">Bd21</strain>
        <strain evidence="6">cv. Bd21</strain>
    </source>
</reference>
<dbReference type="InterPro" id="IPR011993">
    <property type="entry name" value="PH-like_dom_sf"/>
</dbReference>
<feature type="compositionally biased region" description="Pro residues" evidence="4">
    <location>
        <begin position="240"/>
        <end position="259"/>
    </location>
</feature>
<organism evidence="5">
    <name type="scientific">Brachypodium distachyon</name>
    <name type="common">Purple false brome</name>
    <name type="synonym">Trachynia distachya</name>
    <dbReference type="NCBI Taxonomy" id="15368"/>
    <lineage>
        <taxon>Eukaryota</taxon>
        <taxon>Viridiplantae</taxon>
        <taxon>Streptophyta</taxon>
        <taxon>Embryophyta</taxon>
        <taxon>Tracheophyta</taxon>
        <taxon>Spermatophyta</taxon>
        <taxon>Magnoliopsida</taxon>
        <taxon>Liliopsida</taxon>
        <taxon>Poales</taxon>
        <taxon>Poaceae</taxon>
        <taxon>BOP clade</taxon>
        <taxon>Pooideae</taxon>
        <taxon>Stipodae</taxon>
        <taxon>Brachypodieae</taxon>
        <taxon>Brachypodium</taxon>
    </lineage>
</organism>
<accession>A0A0Q3GMG1</accession>